<dbReference type="Pfam" id="PF14646">
    <property type="entry name" value="MYCBPAP"/>
    <property type="match status" value="1"/>
</dbReference>
<dbReference type="AlphaFoldDB" id="D2VMV7"/>
<reference evidence="1 2" key="1">
    <citation type="journal article" date="2010" name="Cell">
        <title>The genome of Naegleria gruberi illuminates early eukaryotic versatility.</title>
        <authorList>
            <person name="Fritz-Laylin L.K."/>
            <person name="Prochnik S.E."/>
            <person name="Ginger M.L."/>
            <person name="Dacks J.B."/>
            <person name="Carpenter M.L."/>
            <person name="Field M.C."/>
            <person name="Kuo A."/>
            <person name="Paredez A."/>
            <person name="Chapman J."/>
            <person name="Pham J."/>
            <person name="Shu S."/>
            <person name="Neupane R."/>
            <person name="Cipriano M."/>
            <person name="Mancuso J."/>
            <person name="Tu H."/>
            <person name="Salamov A."/>
            <person name="Lindquist E."/>
            <person name="Shapiro H."/>
            <person name="Lucas S."/>
            <person name="Grigoriev I.V."/>
            <person name="Cande W.Z."/>
            <person name="Fulton C."/>
            <person name="Rokhsar D.S."/>
            <person name="Dawson S.C."/>
        </authorList>
    </citation>
    <scope>NUCLEOTIDE SEQUENCE [LARGE SCALE GENOMIC DNA]</scope>
    <source>
        <strain evidence="1 2">NEG-M</strain>
    </source>
</reference>
<protein>
    <submittedName>
        <fullName evidence="1">Predicted protein</fullName>
    </submittedName>
</protein>
<dbReference type="KEGG" id="ngr:NAEGRDRAFT_70276"/>
<dbReference type="VEuPathDB" id="AmoebaDB:NAEGRDRAFT_70276"/>
<dbReference type="RefSeq" id="XP_002674634.1">
    <property type="nucleotide sequence ID" value="XM_002674588.1"/>
</dbReference>
<dbReference type="STRING" id="5762.D2VMV7"/>
<dbReference type="PANTHER" id="PTHR48421:SF1">
    <property type="entry name" value="MYCBP-ASSOCIATED PROTEIN"/>
    <property type="match status" value="1"/>
</dbReference>
<proteinExistence type="predicted"/>
<evidence type="ECO:0000313" key="1">
    <source>
        <dbReference type="EMBL" id="EFC41890.1"/>
    </source>
</evidence>
<name>D2VMV7_NAEGR</name>
<dbReference type="PANTHER" id="PTHR48421">
    <property type="entry name" value="MYCBP-ASSOCIATED PROTEIN"/>
    <property type="match status" value="1"/>
</dbReference>
<dbReference type="Proteomes" id="UP000006671">
    <property type="component" value="Unassembled WGS sequence"/>
</dbReference>
<dbReference type="EMBL" id="GG738883">
    <property type="protein sequence ID" value="EFC41890.1"/>
    <property type="molecule type" value="Genomic_DNA"/>
</dbReference>
<dbReference type="OrthoDB" id="10263316at2759"/>
<dbReference type="InParanoid" id="D2VMV7"/>
<sequence length="668" mass="77020">MTPQPESAPQLPPRVEVPMEMNLSNVEPGMEPSMVPNLFDASRLPKSEIEILGSLDQYMTAMSRSQLQSTLQSSGSLCSNVEANNESFKRMKQNLESSRNTKPKFSEKLEKTIHDDKAVGRQFMQEKALRKYEEYLQTWGDIGERLANKTGKPKTSLVMESQDAFRAKREEIDILEASIPVEKRHNEWSWELSLRNVPEDDGVRYVKIGNYPYPLFCPIIEKKIRKPATVRNPDRFIAEDNTPLGIRSMKSDYVKKKYGKLLAKELTHDPSSLIEELKVIGQKIEEKYNTYDEEETYSASHLPYEIKEEEAKEEMEAPAFQLSENDILFDAIPGELVQKEVVLENTGCCSIQYKWVKVEPITSLQKKRAESKFMLSTEGKGILLPQKTKKFVFSFESDMEGIFTDGFKLETIPKAYCDCDEVKLKGVVISEEQQDLEPFVEKEEENGVYIVMHDIVERVIDNLPEPAPPKDNRDEMRKIKVDLLREKFVERNKHLYHEVTTFSISEDLLHAFHCLYTNAATILQQSNTVWDYSLFSLRALVQQITEDEKRHTLLVVLLELMRVLDKEQVEYIERETAKLETKIRRSIMYDQLMGAMTEFLDTAGFLDESMISSEAAKKANANTSEKEVKDKYIAALQTQTKTILGNAITRTEKQWDFHLKTNSCMLKE</sequence>
<evidence type="ECO:0000313" key="2">
    <source>
        <dbReference type="Proteomes" id="UP000006671"/>
    </source>
</evidence>
<accession>D2VMV7</accession>
<dbReference type="InterPro" id="IPR013783">
    <property type="entry name" value="Ig-like_fold"/>
</dbReference>
<dbReference type="Gene3D" id="2.60.40.10">
    <property type="entry name" value="Immunoglobulins"/>
    <property type="match status" value="1"/>
</dbReference>
<organism evidence="2">
    <name type="scientific">Naegleria gruberi</name>
    <name type="common">Amoeba</name>
    <dbReference type="NCBI Taxonomy" id="5762"/>
    <lineage>
        <taxon>Eukaryota</taxon>
        <taxon>Discoba</taxon>
        <taxon>Heterolobosea</taxon>
        <taxon>Tetramitia</taxon>
        <taxon>Eutetramitia</taxon>
        <taxon>Vahlkampfiidae</taxon>
        <taxon>Naegleria</taxon>
    </lineage>
</organism>
<dbReference type="GeneID" id="8851491"/>
<gene>
    <name evidence="1" type="ORF">NAEGRDRAFT_70276</name>
</gene>
<dbReference type="OMA" id="HNEWSWE"/>
<dbReference type="InterPro" id="IPR032707">
    <property type="entry name" value="MYCBPAP"/>
</dbReference>
<keyword evidence="2" id="KW-1185">Reference proteome</keyword>